<accession>A0A1H9RV23</accession>
<dbReference type="InterPro" id="IPR010368">
    <property type="entry name" value="Com_YlbF"/>
</dbReference>
<dbReference type="STRING" id="142588.SAMN04488559_10594"/>
<reference evidence="2 3" key="1">
    <citation type="submission" date="2016-10" db="EMBL/GenBank/DDBJ databases">
        <authorList>
            <person name="de Groot N.N."/>
        </authorList>
    </citation>
    <scope>NUCLEOTIDE SEQUENCE [LARGE SCALE GENOMIC DNA]</scope>
    <source>
        <strain evidence="2 3">DSM 13760</strain>
    </source>
</reference>
<dbReference type="AlphaFoldDB" id="A0A1H9RV23"/>
<evidence type="ECO:0000256" key="1">
    <source>
        <dbReference type="SAM" id="Coils"/>
    </source>
</evidence>
<dbReference type="OrthoDB" id="2157513at2"/>
<dbReference type="Pfam" id="PF06133">
    <property type="entry name" value="Com_YlbF"/>
    <property type="match status" value="1"/>
</dbReference>
<feature type="coiled-coil region" evidence="1">
    <location>
        <begin position="23"/>
        <end position="60"/>
    </location>
</feature>
<dbReference type="SUPFAM" id="SSF158622">
    <property type="entry name" value="YheA/YmcA-like"/>
    <property type="match status" value="1"/>
</dbReference>
<dbReference type="PANTHER" id="PTHR38448:SF2">
    <property type="entry name" value="REGULATORY PROTEIN YLBF"/>
    <property type="match status" value="1"/>
</dbReference>
<keyword evidence="1" id="KW-0175">Coiled coil</keyword>
<organism evidence="2 3">
    <name type="scientific">Isobaculum melis</name>
    <dbReference type="NCBI Taxonomy" id="142588"/>
    <lineage>
        <taxon>Bacteria</taxon>
        <taxon>Bacillati</taxon>
        <taxon>Bacillota</taxon>
        <taxon>Bacilli</taxon>
        <taxon>Lactobacillales</taxon>
        <taxon>Carnobacteriaceae</taxon>
        <taxon>Isobaculum</taxon>
    </lineage>
</organism>
<evidence type="ECO:0000313" key="2">
    <source>
        <dbReference type="EMBL" id="SER76454.1"/>
    </source>
</evidence>
<keyword evidence="3" id="KW-1185">Reference proteome</keyword>
<gene>
    <name evidence="2" type="ORF">SAMN04488559_10594</name>
</gene>
<name>A0A1H9RV23_9LACT</name>
<dbReference type="Proteomes" id="UP000198948">
    <property type="component" value="Unassembled WGS sequence"/>
</dbReference>
<dbReference type="EMBL" id="FOHA01000005">
    <property type="protein sequence ID" value="SER76454.1"/>
    <property type="molecule type" value="Genomic_DNA"/>
</dbReference>
<dbReference type="PANTHER" id="PTHR38448">
    <property type="entry name" value="REGULATORY PROTEIN YLBF-RELATED"/>
    <property type="match status" value="1"/>
</dbReference>
<dbReference type="InterPro" id="IPR052767">
    <property type="entry name" value="Bact_com_dev_regulator"/>
</dbReference>
<evidence type="ECO:0000313" key="3">
    <source>
        <dbReference type="Proteomes" id="UP000198948"/>
    </source>
</evidence>
<protein>
    <submittedName>
        <fullName evidence="2">Cell fate regulator YlbF, YheA/YmcA/DUF963 family (Controls sporulation, competence, biofilm development)</fullName>
    </submittedName>
</protein>
<proteinExistence type="predicted"/>
<dbReference type="RefSeq" id="WP_092651196.1">
    <property type="nucleotide sequence ID" value="NZ_FOHA01000005.1"/>
</dbReference>
<sequence>MIVNDAYFKIEDQALLLVEQIMRSEVARQYKEAKAELQNNESAQQKIQDFQLAKEKFEELSRFGDYAPGFKELRREVRALKRAMDMDEVVASFRFAEMDLQTVLDEVSLTIAKQVSETIKVPTGNPFFESKSGKSGCSSGGSCGCS</sequence>
<dbReference type="InterPro" id="IPR023378">
    <property type="entry name" value="YheA/YmcA-like_dom_sf"/>
</dbReference>
<dbReference type="Gene3D" id="1.20.1500.10">
    <property type="entry name" value="YheA/YmcA-like"/>
    <property type="match status" value="1"/>
</dbReference>